<dbReference type="PROSITE" id="PS51585">
    <property type="entry name" value="SAM_MT_TPMT"/>
    <property type="match status" value="1"/>
</dbReference>
<dbReference type="OrthoDB" id="276151at2759"/>
<keyword evidence="3" id="KW-0949">S-adenosyl-L-methionine</keyword>
<dbReference type="VEuPathDB" id="TriTrypDB:Lsey_0129_0120"/>
<keyword evidence="5" id="KW-0472">Membrane</keyword>
<dbReference type="SUPFAM" id="SSF53335">
    <property type="entry name" value="S-adenosyl-L-methionine-dependent methyltransferases"/>
    <property type="match status" value="1"/>
</dbReference>
<feature type="compositionally biased region" description="Low complexity" evidence="4">
    <location>
        <begin position="172"/>
        <end position="190"/>
    </location>
</feature>
<feature type="region of interest" description="Disordered" evidence="4">
    <location>
        <begin position="396"/>
        <end position="416"/>
    </location>
</feature>
<dbReference type="GO" id="GO:0008119">
    <property type="term" value="F:thiopurine S-methyltransferase activity"/>
    <property type="evidence" value="ECO:0007669"/>
    <property type="project" value="TreeGrafter"/>
</dbReference>
<feature type="region of interest" description="Disordered" evidence="4">
    <location>
        <begin position="172"/>
        <end position="193"/>
    </location>
</feature>
<keyword evidence="5" id="KW-1133">Transmembrane helix</keyword>
<evidence type="ECO:0000313" key="6">
    <source>
        <dbReference type="EMBL" id="KPI86473.1"/>
    </source>
</evidence>
<feature type="transmembrane region" description="Helical" evidence="5">
    <location>
        <begin position="50"/>
        <end position="70"/>
    </location>
</feature>
<evidence type="ECO:0000256" key="4">
    <source>
        <dbReference type="SAM" id="MobiDB-lite"/>
    </source>
</evidence>
<keyword evidence="7" id="KW-1185">Reference proteome</keyword>
<dbReference type="PANTHER" id="PTHR10259:SF11">
    <property type="entry name" value="THIOPURINE S-METHYLTRANSFERASE"/>
    <property type="match status" value="1"/>
</dbReference>
<dbReference type="OMA" id="FRQIHLH"/>
<keyword evidence="1" id="KW-0489">Methyltransferase</keyword>
<evidence type="ECO:0000256" key="1">
    <source>
        <dbReference type="ARBA" id="ARBA00022603"/>
    </source>
</evidence>
<reference evidence="6 7" key="1">
    <citation type="journal article" date="2015" name="PLoS Pathog.">
        <title>Leptomonas seymouri: Adaptations to the Dixenous Life Cycle Analyzed by Genome Sequencing, Transcriptome Profiling and Co-infection with Leishmania donovani.</title>
        <authorList>
            <person name="Kraeva N."/>
            <person name="Butenko A."/>
            <person name="Hlavacova J."/>
            <person name="Kostygov A."/>
            <person name="Myskova J."/>
            <person name="Grybchuk D."/>
            <person name="Lestinova T."/>
            <person name="Votypka J."/>
            <person name="Volf P."/>
            <person name="Opperdoes F."/>
            <person name="Flegontov P."/>
            <person name="Lukes J."/>
            <person name="Yurchenko V."/>
        </authorList>
    </citation>
    <scope>NUCLEOTIDE SEQUENCE [LARGE SCALE GENOMIC DNA]</scope>
    <source>
        <strain evidence="6 7">ATCC 30220</strain>
    </source>
</reference>
<dbReference type="Proteomes" id="UP000038009">
    <property type="component" value="Unassembled WGS sequence"/>
</dbReference>
<dbReference type="Pfam" id="PF05724">
    <property type="entry name" value="TPMT"/>
    <property type="match status" value="1"/>
</dbReference>
<dbReference type="InterPro" id="IPR008854">
    <property type="entry name" value="TPMT"/>
</dbReference>
<evidence type="ECO:0000256" key="5">
    <source>
        <dbReference type="SAM" id="Phobius"/>
    </source>
</evidence>
<gene>
    <name evidence="6" type="ORF">ABL78_4457</name>
</gene>
<sequence length="416" mass="46984">MLHFTAVCRANMRIPSADDLESNLLINRLRRSKVRNPFSLKTLTGTRLQGFVAAGGIILGAAIFLGPWMWEEYQEMLGNKFVPLPPSRMPRMSPEWWENEWRKMNPSWRSGESTRDFFVGPYTFVKEHTGRDLSSAMDFVRTAPRGGLPSSSGGPGFLGRCLALCRRSVSKSSPAMATPPATASSSSKSPHATQMLLPSAPQMLVPLCGDSPILRTAALQGFEVDGVDSSQTAIRSAVERSEEGLPVERFRQIHLHWKDFFAPELWEGPLRGKRYDVIYERQGMTSLNREQRPDYAYLLKQALKDDGLIYVEGIFRTGRVKDNKLRGPPYSLSKKELEHLFPLDEGYYVRCEERSDAMQQLSRENRILRRVPKELYVTPFRCVVFHEATVNLATRAEPLQHPEPPALTPSASGLSW</sequence>
<keyword evidence="2" id="KW-0808">Transferase</keyword>
<evidence type="ECO:0008006" key="8">
    <source>
        <dbReference type="Google" id="ProtNLM"/>
    </source>
</evidence>
<dbReference type="EMBL" id="LJSK01000129">
    <property type="protein sequence ID" value="KPI86473.1"/>
    <property type="molecule type" value="Genomic_DNA"/>
</dbReference>
<dbReference type="AlphaFoldDB" id="A0A0N1I4U9"/>
<evidence type="ECO:0000256" key="3">
    <source>
        <dbReference type="ARBA" id="ARBA00022691"/>
    </source>
</evidence>
<name>A0A0N1I4U9_LEPSE</name>
<accession>A0A0N1I4U9</accession>
<dbReference type="PANTHER" id="PTHR10259">
    <property type="entry name" value="THIOPURINE S-METHYLTRANSFERASE"/>
    <property type="match status" value="1"/>
</dbReference>
<comment type="caution">
    <text evidence="6">The sequence shown here is derived from an EMBL/GenBank/DDBJ whole genome shotgun (WGS) entry which is preliminary data.</text>
</comment>
<organism evidence="6 7">
    <name type="scientific">Leptomonas seymouri</name>
    <dbReference type="NCBI Taxonomy" id="5684"/>
    <lineage>
        <taxon>Eukaryota</taxon>
        <taxon>Discoba</taxon>
        <taxon>Euglenozoa</taxon>
        <taxon>Kinetoplastea</taxon>
        <taxon>Metakinetoplastina</taxon>
        <taxon>Trypanosomatida</taxon>
        <taxon>Trypanosomatidae</taxon>
        <taxon>Leishmaniinae</taxon>
        <taxon>Leptomonas</taxon>
    </lineage>
</organism>
<keyword evidence="5" id="KW-0812">Transmembrane</keyword>
<evidence type="ECO:0000313" key="7">
    <source>
        <dbReference type="Proteomes" id="UP000038009"/>
    </source>
</evidence>
<proteinExistence type="predicted"/>
<evidence type="ECO:0000256" key="2">
    <source>
        <dbReference type="ARBA" id="ARBA00022679"/>
    </source>
</evidence>
<dbReference type="Gene3D" id="3.40.50.150">
    <property type="entry name" value="Vaccinia Virus protein VP39"/>
    <property type="match status" value="1"/>
</dbReference>
<protein>
    <recommendedName>
        <fullName evidence="8">Thiopurine S-methyltransferase</fullName>
    </recommendedName>
</protein>
<dbReference type="InterPro" id="IPR029063">
    <property type="entry name" value="SAM-dependent_MTases_sf"/>
</dbReference>
<dbReference type="GO" id="GO:0032259">
    <property type="term" value="P:methylation"/>
    <property type="evidence" value="ECO:0007669"/>
    <property type="project" value="UniProtKB-KW"/>
</dbReference>